<keyword evidence="5 6" id="KW-0949">S-adenosyl-L-methionine</keyword>
<dbReference type="Proteomes" id="UP000003089">
    <property type="component" value="Unassembled WGS sequence"/>
</dbReference>
<evidence type="ECO:0000256" key="3">
    <source>
        <dbReference type="ARBA" id="ARBA00022603"/>
    </source>
</evidence>
<dbReference type="Pfam" id="PF05971">
    <property type="entry name" value="Methyltransf_10"/>
    <property type="match status" value="1"/>
</dbReference>
<keyword evidence="2 6" id="KW-0698">rRNA processing</keyword>
<evidence type="ECO:0000313" key="7">
    <source>
        <dbReference type="EMBL" id="EIY51986.1"/>
    </source>
</evidence>
<dbReference type="CDD" id="cd02440">
    <property type="entry name" value="AdoMet_MTases"/>
    <property type="match status" value="1"/>
</dbReference>
<evidence type="ECO:0000256" key="5">
    <source>
        <dbReference type="ARBA" id="ARBA00022691"/>
    </source>
</evidence>
<gene>
    <name evidence="6" type="primary">rlmF</name>
    <name evidence="7" type="ORF">HMPREF1068_01533</name>
</gene>
<dbReference type="GO" id="GO:0005737">
    <property type="term" value="C:cytoplasm"/>
    <property type="evidence" value="ECO:0007669"/>
    <property type="project" value="UniProtKB-SubCell"/>
</dbReference>
<keyword evidence="3 6" id="KW-0489">Methyltransferase</keyword>
<dbReference type="NCBIfam" id="NF008725">
    <property type="entry name" value="PRK11727.1"/>
    <property type="match status" value="1"/>
</dbReference>
<sequence length="330" mass="37995">MQKYAIHNNIASSDFYNLINYSIIIKQILRIFAAMTERNELHKRNRHNGQYDFSKLTENYPPLKKFVSPNPYGTLSINFFNPQAVKALNKALLISYYGIRYWDIPKGYLCPPIPGRADYIHYIADLLNSGNSLEETPKYRCLDIGVGANCIYPIIGCTEYGWTFVGSDIDPVSIENARKIVTCNPVLVHKIELRLQKDNRSIFKGIIQPDEYFDVTICNPPFHSSKEEAEEGTLRKLSSLKGKKVSKAQLNFGGNANELWCEGGELRFLLDMITESRKYQKNCGWFTSLVSKEKNLNKLYTRLKLEDVAEYKTIRMQQGTKSSRILAWRF</sequence>
<protein>
    <recommendedName>
        <fullName evidence="6">Ribosomal RNA large subunit methyltransferase F</fullName>
        <ecNumber evidence="6">2.1.1.181</ecNumber>
    </recommendedName>
    <alternativeName>
        <fullName evidence="6">23S rRNA mA1618 methyltransferase</fullName>
    </alternativeName>
    <alternativeName>
        <fullName evidence="6">rRNA adenine N-6-methyltransferase</fullName>
    </alternativeName>
</protein>
<keyword evidence="8" id="KW-1185">Reference proteome</keyword>
<dbReference type="SUPFAM" id="SSF53335">
    <property type="entry name" value="S-adenosyl-L-methionine-dependent methyltransferases"/>
    <property type="match status" value="1"/>
</dbReference>
<dbReference type="InterPro" id="IPR016909">
    <property type="entry name" value="rRNA_lsu_MeTfrase_F"/>
</dbReference>
<accession>I9S8B0</accession>
<dbReference type="Gene3D" id="3.40.50.150">
    <property type="entry name" value="Vaccinia Virus protein VP39"/>
    <property type="match status" value="1"/>
</dbReference>
<comment type="similarity">
    <text evidence="6">Belongs to the methyltransferase superfamily. METTL16/RlmF family.</text>
</comment>
<keyword evidence="1 6" id="KW-0963">Cytoplasm</keyword>
<dbReference type="AlphaFoldDB" id="I9S8B0"/>
<evidence type="ECO:0000313" key="8">
    <source>
        <dbReference type="Proteomes" id="UP000003089"/>
    </source>
</evidence>
<dbReference type="GO" id="GO:0052907">
    <property type="term" value="F:23S rRNA (adenine(1618)-N(6))-methyltransferase activity"/>
    <property type="evidence" value="ECO:0007669"/>
    <property type="project" value="UniProtKB-EC"/>
</dbReference>
<evidence type="ECO:0000256" key="1">
    <source>
        <dbReference type="ARBA" id="ARBA00022490"/>
    </source>
</evidence>
<name>I9S8B0_9BACE</name>
<proteinExistence type="inferred from homology"/>
<keyword evidence="4 6" id="KW-0808">Transferase</keyword>
<reference evidence="7 8" key="1">
    <citation type="submission" date="2012-02" db="EMBL/GenBank/DDBJ databases">
        <title>The Genome Sequence of Bacteroides nordii CL02T12C05.</title>
        <authorList>
            <consortium name="The Broad Institute Genome Sequencing Platform"/>
            <person name="Earl A."/>
            <person name="Ward D."/>
            <person name="Feldgarden M."/>
            <person name="Gevers D."/>
            <person name="Zitomersky N.L."/>
            <person name="Coyne M.J."/>
            <person name="Comstock L.E."/>
            <person name="Young S.K."/>
            <person name="Zeng Q."/>
            <person name="Gargeya S."/>
            <person name="Fitzgerald M."/>
            <person name="Haas B."/>
            <person name="Abouelleil A."/>
            <person name="Alvarado L."/>
            <person name="Arachchi H.M."/>
            <person name="Berlin A."/>
            <person name="Chapman S.B."/>
            <person name="Gearin G."/>
            <person name="Goldberg J."/>
            <person name="Griggs A."/>
            <person name="Gujja S."/>
            <person name="Hansen M."/>
            <person name="Heiman D."/>
            <person name="Howarth C."/>
            <person name="Larimer J."/>
            <person name="Lui A."/>
            <person name="MacDonald P.J.P."/>
            <person name="McCowen C."/>
            <person name="Montmayeur A."/>
            <person name="Murphy C."/>
            <person name="Neiman D."/>
            <person name="Pearson M."/>
            <person name="Priest M."/>
            <person name="Roberts A."/>
            <person name="Saif S."/>
            <person name="Shea T."/>
            <person name="Sisk P."/>
            <person name="Stolte C."/>
            <person name="Sykes S."/>
            <person name="Wortman J."/>
            <person name="Nusbaum C."/>
            <person name="Birren B."/>
        </authorList>
    </citation>
    <scope>NUCLEOTIDE SEQUENCE [LARGE SCALE GENOMIC DNA]</scope>
    <source>
        <strain evidence="7 8">CL02T12C05</strain>
    </source>
</reference>
<dbReference type="HOGENOM" id="CLU_027534_3_0_10"/>
<dbReference type="PANTHER" id="PTHR13393:SF0">
    <property type="entry name" value="RNA N6-ADENOSINE-METHYLTRANSFERASE METTL16"/>
    <property type="match status" value="1"/>
</dbReference>
<comment type="catalytic activity">
    <reaction evidence="6">
        <text>adenosine(1618) in 23S rRNA + S-adenosyl-L-methionine = N(6)-methyladenosine(1618) in 23S rRNA + S-adenosyl-L-homocysteine + H(+)</text>
        <dbReference type="Rhea" id="RHEA:16497"/>
        <dbReference type="Rhea" id="RHEA-COMP:10229"/>
        <dbReference type="Rhea" id="RHEA-COMP:10231"/>
        <dbReference type="ChEBI" id="CHEBI:15378"/>
        <dbReference type="ChEBI" id="CHEBI:57856"/>
        <dbReference type="ChEBI" id="CHEBI:59789"/>
        <dbReference type="ChEBI" id="CHEBI:74411"/>
        <dbReference type="ChEBI" id="CHEBI:74449"/>
        <dbReference type="EC" id="2.1.1.181"/>
    </reaction>
</comment>
<comment type="subcellular location">
    <subcellularLocation>
        <location evidence="6">Cytoplasm</location>
    </subcellularLocation>
</comment>
<comment type="caution">
    <text evidence="7">The sequence shown here is derived from an EMBL/GenBank/DDBJ whole genome shotgun (WGS) entry which is preliminary data.</text>
</comment>
<dbReference type="GO" id="GO:0070475">
    <property type="term" value="P:rRNA base methylation"/>
    <property type="evidence" value="ECO:0007669"/>
    <property type="project" value="TreeGrafter"/>
</dbReference>
<dbReference type="EMBL" id="AGXS01000015">
    <property type="protein sequence ID" value="EIY51986.1"/>
    <property type="molecule type" value="Genomic_DNA"/>
</dbReference>
<dbReference type="PATRIC" id="fig|997884.3.peg.1559"/>
<evidence type="ECO:0000256" key="4">
    <source>
        <dbReference type="ARBA" id="ARBA00022679"/>
    </source>
</evidence>
<dbReference type="HAMAP" id="MF_01848">
    <property type="entry name" value="23SrRNA_methyltr_F"/>
    <property type="match status" value="1"/>
</dbReference>
<dbReference type="InterPro" id="IPR029063">
    <property type="entry name" value="SAM-dependent_MTases_sf"/>
</dbReference>
<dbReference type="EC" id="2.1.1.181" evidence="6"/>
<evidence type="ECO:0000256" key="2">
    <source>
        <dbReference type="ARBA" id="ARBA00022552"/>
    </source>
</evidence>
<evidence type="ECO:0000256" key="6">
    <source>
        <dbReference type="HAMAP-Rule" id="MF_01848"/>
    </source>
</evidence>
<dbReference type="STRING" id="997884.HMPREF1068_01533"/>
<dbReference type="InterPro" id="IPR010286">
    <property type="entry name" value="METTL16/RlmF"/>
</dbReference>
<comment type="function">
    <text evidence="6">Specifically methylates the adenine in position 1618 of 23S rRNA.</text>
</comment>
<dbReference type="PANTHER" id="PTHR13393">
    <property type="entry name" value="SAM-DEPENDENT METHYLTRANSFERASE"/>
    <property type="match status" value="1"/>
</dbReference>
<organism evidence="7 8">
    <name type="scientific">Bacteroides nordii CL02T12C05</name>
    <dbReference type="NCBI Taxonomy" id="997884"/>
    <lineage>
        <taxon>Bacteria</taxon>
        <taxon>Pseudomonadati</taxon>
        <taxon>Bacteroidota</taxon>
        <taxon>Bacteroidia</taxon>
        <taxon>Bacteroidales</taxon>
        <taxon>Bacteroidaceae</taxon>
        <taxon>Bacteroides</taxon>
    </lineage>
</organism>
<dbReference type="PIRSF" id="PIRSF029038">
    <property type="entry name" value="Mtase_YbiN_prd"/>
    <property type="match status" value="1"/>
</dbReference>
<dbReference type="eggNOG" id="COG3129">
    <property type="taxonomic scope" value="Bacteria"/>
</dbReference>